<organism evidence="10">
    <name type="scientific">Sinorhizobium medicae</name>
    <dbReference type="NCBI Taxonomy" id="110321"/>
    <lineage>
        <taxon>Bacteria</taxon>
        <taxon>Pseudomonadati</taxon>
        <taxon>Pseudomonadota</taxon>
        <taxon>Alphaproteobacteria</taxon>
        <taxon>Hyphomicrobiales</taxon>
        <taxon>Rhizobiaceae</taxon>
        <taxon>Sinorhizobium/Ensifer group</taxon>
        <taxon>Sinorhizobium</taxon>
    </lineage>
</organism>
<dbReference type="InterPro" id="IPR011055">
    <property type="entry name" value="Dup_hybrid_motif"/>
</dbReference>
<evidence type="ECO:0000256" key="6">
    <source>
        <dbReference type="ARBA" id="ARBA00023049"/>
    </source>
</evidence>
<dbReference type="EMBL" id="CABFNB010000082">
    <property type="protein sequence ID" value="VTZ60610.1"/>
    <property type="molecule type" value="Genomic_DNA"/>
</dbReference>
<keyword evidence="6" id="KW-0482">Metalloprotease</keyword>
<comment type="cofactor">
    <cofactor evidence="1">
        <name>Zn(2+)</name>
        <dbReference type="ChEBI" id="CHEBI:29105"/>
    </cofactor>
</comment>
<dbReference type="Gene3D" id="2.70.70.10">
    <property type="entry name" value="Glucose Permease (Domain IIA)"/>
    <property type="match status" value="1"/>
</dbReference>
<name>A0A508WSW5_9HYPH</name>
<dbReference type="PANTHER" id="PTHR21666">
    <property type="entry name" value="PEPTIDASE-RELATED"/>
    <property type="match status" value="1"/>
</dbReference>
<sequence>MSAGSENVFAKRRQCHVLILASGDRVRHMTVRPWMAALITCFAGVFGTGYLAATTYLVLRDDLIGGTIARQARMQHEYEDRITALRAQVDRVTSRQLLDQQIVEEKVEKLLQRQLELTSRSAKFGEFSEAGDAFSDTGKDDVSPGTGSLGDDNQAGTETGVKAIEAMMGIAGNDIDRSPHSAALGYAPTSAGSSGGESASDRADRVFSSATLSLKGLELEQMAQMKHMTDTALRTSETIRAIVEDAGFTMPVVEEALNVDRSADPGIGGPFIEPQNGDGFDRSLLDLDTALVKLERTREAAKRLPLASPAPAADVTSSFGNRVDPFLGRLALHAGIDFRTATGTRVRATAGGIVTAVGSAGGYGNMIEIHHGNGVSTRYAHLSTILVDVGEEVKADAVIAKSGSTGRSTGPHLHYEVRLNGRPVDPARFLRAGTELSGFLDR</sequence>
<dbReference type="InterPro" id="IPR016047">
    <property type="entry name" value="M23ase_b-sheet_dom"/>
</dbReference>
<dbReference type="PANTHER" id="PTHR21666:SF288">
    <property type="entry name" value="CELL DIVISION PROTEIN YTFB"/>
    <property type="match status" value="1"/>
</dbReference>
<evidence type="ECO:0000256" key="5">
    <source>
        <dbReference type="ARBA" id="ARBA00022833"/>
    </source>
</evidence>
<keyword evidence="8" id="KW-1133">Transmembrane helix</keyword>
<keyword evidence="5" id="KW-0862">Zinc</keyword>
<dbReference type="FunFam" id="2.70.70.10:FF:000006">
    <property type="entry name" value="M23 family peptidase"/>
    <property type="match status" value="1"/>
</dbReference>
<dbReference type="InterPro" id="IPR050570">
    <property type="entry name" value="Cell_wall_metabolism_enzyme"/>
</dbReference>
<evidence type="ECO:0000313" key="10">
    <source>
        <dbReference type="EMBL" id="VTZ60610.1"/>
    </source>
</evidence>
<keyword evidence="8" id="KW-0472">Membrane</keyword>
<dbReference type="AlphaFoldDB" id="A0A508WSW5"/>
<evidence type="ECO:0000256" key="2">
    <source>
        <dbReference type="ARBA" id="ARBA00022670"/>
    </source>
</evidence>
<feature type="region of interest" description="Disordered" evidence="7">
    <location>
        <begin position="181"/>
        <end position="202"/>
    </location>
</feature>
<keyword evidence="4" id="KW-0378">Hydrolase</keyword>
<reference evidence="10" key="1">
    <citation type="submission" date="2019-06" db="EMBL/GenBank/DDBJ databases">
        <authorList>
            <person name="Le Quere A."/>
            <person name="Colella S."/>
        </authorList>
    </citation>
    <scope>NUCLEOTIDE SEQUENCE</scope>
    <source>
        <strain evidence="10">EmedicaeMD41</strain>
    </source>
</reference>
<gene>
    <name evidence="10" type="ORF">EMEDMD4_180026</name>
</gene>
<evidence type="ECO:0000256" key="4">
    <source>
        <dbReference type="ARBA" id="ARBA00022801"/>
    </source>
</evidence>
<feature type="transmembrane region" description="Helical" evidence="8">
    <location>
        <begin position="34"/>
        <end position="59"/>
    </location>
</feature>
<dbReference type="GO" id="GO:0004222">
    <property type="term" value="F:metalloendopeptidase activity"/>
    <property type="evidence" value="ECO:0007669"/>
    <property type="project" value="TreeGrafter"/>
</dbReference>
<feature type="region of interest" description="Disordered" evidence="7">
    <location>
        <begin position="131"/>
        <end position="156"/>
    </location>
</feature>
<dbReference type="GO" id="GO:0006508">
    <property type="term" value="P:proteolysis"/>
    <property type="evidence" value="ECO:0007669"/>
    <property type="project" value="UniProtKB-KW"/>
</dbReference>
<proteinExistence type="predicted"/>
<evidence type="ECO:0000259" key="9">
    <source>
        <dbReference type="Pfam" id="PF01551"/>
    </source>
</evidence>
<keyword evidence="2" id="KW-0645">Protease</keyword>
<dbReference type="RefSeq" id="WP_081612433.1">
    <property type="nucleotide sequence ID" value="NZ_CABFNB010000082.1"/>
</dbReference>
<dbReference type="CDD" id="cd12797">
    <property type="entry name" value="M23_peptidase"/>
    <property type="match status" value="1"/>
</dbReference>
<keyword evidence="3" id="KW-0479">Metal-binding</keyword>
<dbReference type="Pfam" id="PF01551">
    <property type="entry name" value="Peptidase_M23"/>
    <property type="match status" value="1"/>
</dbReference>
<protein>
    <submittedName>
        <fullName evidence="10">Peptidase M23B</fullName>
    </submittedName>
</protein>
<dbReference type="GO" id="GO:0046872">
    <property type="term" value="F:metal ion binding"/>
    <property type="evidence" value="ECO:0007669"/>
    <property type="project" value="UniProtKB-KW"/>
</dbReference>
<feature type="domain" description="M23ase beta-sheet core" evidence="9">
    <location>
        <begin position="332"/>
        <end position="426"/>
    </location>
</feature>
<evidence type="ECO:0000256" key="8">
    <source>
        <dbReference type="SAM" id="Phobius"/>
    </source>
</evidence>
<keyword evidence="8" id="KW-0812">Transmembrane</keyword>
<evidence type="ECO:0000256" key="1">
    <source>
        <dbReference type="ARBA" id="ARBA00001947"/>
    </source>
</evidence>
<accession>A0A508WSW5</accession>
<dbReference type="SUPFAM" id="SSF51261">
    <property type="entry name" value="Duplicated hybrid motif"/>
    <property type="match status" value="1"/>
</dbReference>
<dbReference type="Proteomes" id="UP000507954">
    <property type="component" value="Unassembled WGS sequence"/>
</dbReference>
<evidence type="ECO:0000256" key="3">
    <source>
        <dbReference type="ARBA" id="ARBA00022723"/>
    </source>
</evidence>
<evidence type="ECO:0000256" key="7">
    <source>
        <dbReference type="SAM" id="MobiDB-lite"/>
    </source>
</evidence>